<dbReference type="PANTHER" id="PTHR34223:SF109">
    <property type="entry name" value="F-BOX DOMAIN-CONTAINING PROTEIN"/>
    <property type="match status" value="1"/>
</dbReference>
<sequence>MPPSLEGAVIEINTGGGRPGCCDDLSEDCDEGHCDCHDKDGDKQDCLIILENLSETQHLALILTGIPMAIFSRYFVKFCPRFNKLKTLVINDYWCHPAVFSALACLLKNSPILERITIQVHSKGPKHNLEIKLSCKPMEISAAVSEHLKIVGIKCKAFDEKVHNVLNFLGKLNIWFQFSWMKGSP</sequence>
<organism evidence="1 2">
    <name type="scientific">Urochloa decumbens</name>
    <dbReference type="NCBI Taxonomy" id="240449"/>
    <lineage>
        <taxon>Eukaryota</taxon>
        <taxon>Viridiplantae</taxon>
        <taxon>Streptophyta</taxon>
        <taxon>Embryophyta</taxon>
        <taxon>Tracheophyta</taxon>
        <taxon>Spermatophyta</taxon>
        <taxon>Magnoliopsida</taxon>
        <taxon>Liliopsida</taxon>
        <taxon>Poales</taxon>
        <taxon>Poaceae</taxon>
        <taxon>PACMAD clade</taxon>
        <taxon>Panicoideae</taxon>
        <taxon>Panicodae</taxon>
        <taxon>Paniceae</taxon>
        <taxon>Melinidinae</taxon>
        <taxon>Urochloa</taxon>
    </lineage>
</organism>
<name>A0ABC9B0T8_9POAL</name>
<dbReference type="PANTHER" id="PTHR34223">
    <property type="entry name" value="OS11G0201299 PROTEIN"/>
    <property type="match status" value="1"/>
</dbReference>
<gene>
    <name evidence="1" type="ORF">URODEC1_LOCUS59534</name>
</gene>
<protein>
    <recommendedName>
        <fullName evidence="3">FBD domain-containing protein</fullName>
    </recommendedName>
</protein>
<dbReference type="AlphaFoldDB" id="A0ABC9B0T8"/>
<dbReference type="InterPro" id="IPR053197">
    <property type="entry name" value="F-box_SCFL_complex_component"/>
</dbReference>
<reference evidence="2" key="1">
    <citation type="submission" date="2024-06" db="EMBL/GenBank/DDBJ databases">
        <authorList>
            <person name="Ryan C."/>
        </authorList>
    </citation>
    <scope>NUCLEOTIDE SEQUENCE [LARGE SCALE GENOMIC DNA]</scope>
</reference>
<accession>A0ABC9B0T8</accession>
<reference evidence="1 2" key="2">
    <citation type="submission" date="2024-10" db="EMBL/GenBank/DDBJ databases">
        <authorList>
            <person name="Ryan C."/>
        </authorList>
    </citation>
    <scope>NUCLEOTIDE SEQUENCE [LARGE SCALE GENOMIC DNA]</scope>
</reference>
<dbReference type="Proteomes" id="UP001497457">
    <property type="component" value="Chromosome 23rd"/>
</dbReference>
<evidence type="ECO:0000313" key="1">
    <source>
        <dbReference type="EMBL" id="CAL4989016.1"/>
    </source>
</evidence>
<evidence type="ECO:0000313" key="2">
    <source>
        <dbReference type="Proteomes" id="UP001497457"/>
    </source>
</evidence>
<dbReference type="EMBL" id="OZ075133">
    <property type="protein sequence ID" value="CAL4989016.1"/>
    <property type="molecule type" value="Genomic_DNA"/>
</dbReference>
<keyword evidence="2" id="KW-1185">Reference proteome</keyword>
<evidence type="ECO:0008006" key="3">
    <source>
        <dbReference type="Google" id="ProtNLM"/>
    </source>
</evidence>
<proteinExistence type="predicted"/>